<protein>
    <submittedName>
        <fullName evidence="1">Uncharacterized protein</fullName>
    </submittedName>
</protein>
<dbReference type="Proteomes" id="UP000466445">
    <property type="component" value="Chromosome"/>
</dbReference>
<dbReference type="Gene3D" id="3.90.1150.10">
    <property type="entry name" value="Aspartate Aminotransferase, domain 1"/>
    <property type="match status" value="1"/>
</dbReference>
<dbReference type="EMBL" id="AP022595">
    <property type="protein sequence ID" value="BBY60333.1"/>
    <property type="molecule type" value="Genomic_DNA"/>
</dbReference>
<reference evidence="1 2" key="1">
    <citation type="journal article" date="2019" name="Emerg. Microbes Infect.">
        <title>Comprehensive subspecies identification of 175 nontuberculous mycobacteria species based on 7547 genomic profiles.</title>
        <authorList>
            <person name="Matsumoto Y."/>
            <person name="Kinjo T."/>
            <person name="Motooka D."/>
            <person name="Nabeya D."/>
            <person name="Jung N."/>
            <person name="Uechi K."/>
            <person name="Horii T."/>
            <person name="Iida T."/>
            <person name="Fujita J."/>
            <person name="Nakamura S."/>
        </authorList>
    </citation>
    <scope>NUCLEOTIDE SEQUENCE [LARGE SCALE GENOMIC DNA]</scope>
    <source>
        <strain evidence="1 2">JCM 30395</strain>
    </source>
</reference>
<gene>
    <name evidence="1" type="ORF">MSAR_34690</name>
</gene>
<proteinExistence type="predicted"/>
<dbReference type="InterPro" id="IPR015422">
    <property type="entry name" value="PyrdxlP-dep_Trfase_small"/>
</dbReference>
<dbReference type="KEGG" id="msar:MSAR_34690"/>
<dbReference type="AlphaFoldDB" id="A0A7I7SUG2"/>
<keyword evidence="2" id="KW-1185">Reference proteome</keyword>
<sequence>MRRPEHFTGMEFAQKQSGHLASKHRYVRERFAVHSPDPHKPAVRFVCSRATTDDDVDAALHTFAQAQDRTI</sequence>
<name>A0A7I7SUG2_9MYCO</name>
<accession>A0A7I7SUG2</accession>
<evidence type="ECO:0000313" key="1">
    <source>
        <dbReference type="EMBL" id="BBY60333.1"/>
    </source>
</evidence>
<evidence type="ECO:0000313" key="2">
    <source>
        <dbReference type="Proteomes" id="UP000466445"/>
    </source>
</evidence>
<organism evidence="1 2">
    <name type="scientific">Mycolicibacterium sarraceniae</name>
    <dbReference type="NCBI Taxonomy" id="1534348"/>
    <lineage>
        <taxon>Bacteria</taxon>
        <taxon>Bacillati</taxon>
        <taxon>Actinomycetota</taxon>
        <taxon>Actinomycetes</taxon>
        <taxon>Mycobacteriales</taxon>
        <taxon>Mycobacteriaceae</taxon>
        <taxon>Mycolicibacterium</taxon>
    </lineage>
</organism>